<dbReference type="InterPro" id="IPR010756">
    <property type="entry name" value="Tls1-like"/>
</dbReference>
<dbReference type="GeneID" id="4320784"/>
<feature type="compositionally biased region" description="Basic and acidic residues" evidence="4">
    <location>
        <begin position="24"/>
        <end position="33"/>
    </location>
</feature>
<evidence type="ECO:0000256" key="2">
    <source>
        <dbReference type="ARBA" id="ARBA00007643"/>
    </source>
</evidence>
<dbReference type="VEuPathDB" id="FungiDB:ATEG_05604"/>
<dbReference type="RefSeq" id="XP_001214782.1">
    <property type="nucleotide sequence ID" value="XM_001214782.1"/>
</dbReference>
<evidence type="ECO:0000256" key="1">
    <source>
        <dbReference type="ARBA" id="ARBA00004123"/>
    </source>
</evidence>
<accession>Q0CL30</accession>
<evidence type="ECO:0000256" key="4">
    <source>
        <dbReference type="SAM" id="MobiDB-lite"/>
    </source>
</evidence>
<reference evidence="6" key="1">
    <citation type="submission" date="2005-09" db="EMBL/GenBank/DDBJ databases">
        <title>Annotation of the Aspergillus terreus NIH2624 genome.</title>
        <authorList>
            <person name="Birren B.W."/>
            <person name="Lander E.S."/>
            <person name="Galagan J.E."/>
            <person name="Nusbaum C."/>
            <person name="Devon K."/>
            <person name="Henn M."/>
            <person name="Ma L.-J."/>
            <person name="Jaffe D.B."/>
            <person name="Butler J."/>
            <person name="Alvarez P."/>
            <person name="Gnerre S."/>
            <person name="Grabherr M."/>
            <person name="Kleber M."/>
            <person name="Mauceli E.W."/>
            <person name="Brockman W."/>
            <person name="Rounsley S."/>
            <person name="Young S.K."/>
            <person name="LaButti K."/>
            <person name="Pushparaj V."/>
            <person name="DeCaprio D."/>
            <person name="Crawford M."/>
            <person name="Koehrsen M."/>
            <person name="Engels R."/>
            <person name="Montgomery P."/>
            <person name="Pearson M."/>
            <person name="Howarth C."/>
            <person name="Larson L."/>
            <person name="Luoma S."/>
            <person name="White J."/>
            <person name="Alvarado L."/>
            <person name="Kodira C.D."/>
            <person name="Zeng Q."/>
            <person name="Oleary S."/>
            <person name="Yandava C."/>
            <person name="Denning D.W."/>
            <person name="Nierman W.C."/>
            <person name="Milne T."/>
            <person name="Madden K."/>
        </authorList>
    </citation>
    <scope>NUCLEOTIDE SEQUENCE [LARGE SCALE GENOMIC DNA]</scope>
    <source>
        <strain evidence="6">NIH 2624 / FGSC A1156</strain>
    </source>
</reference>
<dbReference type="PANTHER" id="PTHR13486">
    <property type="entry name" value="TELOMERE LENGTH AND SILENCING PROTEIN 1 TLS1 FAMILY MEMBER"/>
    <property type="match status" value="1"/>
</dbReference>
<comment type="similarity">
    <text evidence="2">Belongs to the TLS1 family.</text>
</comment>
<feature type="compositionally biased region" description="Gly residues" evidence="4">
    <location>
        <begin position="160"/>
        <end position="170"/>
    </location>
</feature>
<feature type="region of interest" description="Disordered" evidence="4">
    <location>
        <begin position="140"/>
        <end position="178"/>
    </location>
</feature>
<proteinExistence type="inferred from homology"/>
<dbReference type="GO" id="GO:0005681">
    <property type="term" value="C:spliceosomal complex"/>
    <property type="evidence" value="ECO:0007669"/>
    <property type="project" value="TreeGrafter"/>
</dbReference>
<comment type="subcellular location">
    <subcellularLocation>
        <location evidence="1">Nucleus</location>
    </subcellularLocation>
</comment>
<dbReference type="HOGENOM" id="CLU_047429_0_0_1"/>
<dbReference type="eggNOG" id="ENOG502S5M8">
    <property type="taxonomic scope" value="Eukaryota"/>
</dbReference>
<organism evidence="5 6">
    <name type="scientific">Aspergillus terreus (strain NIH 2624 / FGSC A1156)</name>
    <dbReference type="NCBI Taxonomy" id="341663"/>
    <lineage>
        <taxon>Eukaryota</taxon>
        <taxon>Fungi</taxon>
        <taxon>Dikarya</taxon>
        <taxon>Ascomycota</taxon>
        <taxon>Pezizomycotina</taxon>
        <taxon>Eurotiomycetes</taxon>
        <taxon>Eurotiomycetidae</taxon>
        <taxon>Eurotiales</taxon>
        <taxon>Aspergillaceae</taxon>
        <taxon>Aspergillus</taxon>
        <taxon>Aspergillus subgen. Circumdati</taxon>
    </lineage>
</organism>
<feature type="region of interest" description="Disordered" evidence="4">
    <location>
        <begin position="1"/>
        <end position="102"/>
    </location>
</feature>
<dbReference type="AlphaFoldDB" id="Q0CL30"/>
<dbReference type="Proteomes" id="UP000007963">
    <property type="component" value="Unassembled WGS sequence"/>
</dbReference>
<gene>
    <name evidence="5" type="ORF">ATEG_05604</name>
</gene>
<feature type="region of interest" description="Disordered" evidence="4">
    <location>
        <begin position="320"/>
        <end position="365"/>
    </location>
</feature>
<feature type="compositionally biased region" description="Basic and acidic residues" evidence="4">
    <location>
        <begin position="211"/>
        <end position="235"/>
    </location>
</feature>
<protein>
    <recommendedName>
        <fullName evidence="7">Hepatocellular carcinoma-associated antigen 59-domain-containing protein</fullName>
    </recommendedName>
</protein>
<evidence type="ECO:0000256" key="3">
    <source>
        <dbReference type="ARBA" id="ARBA00023242"/>
    </source>
</evidence>
<dbReference type="OMA" id="MCDRFTA"/>
<dbReference type="GO" id="GO:0000398">
    <property type="term" value="P:mRNA splicing, via spliceosome"/>
    <property type="evidence" value="ECO:0007669"/>
    <property type="project" value="TreeGrafter"/>
</dbReference>
<keyword evidence="3" id="KW-0539">Nucleus</keyword>
<dbReference type="OrthoDB" id="5627at2759"/>
<sequence>MDTDVNPNPETLFRPVKRRKFLRRRPEAPRDEPQADSSSPAPSQPQPQDETQASDGVHPTDIARLRRLQRARKGGIEFSATSRQAAEHASKNALSTASADEIESERIRAMCDRFTGHTGQTVDVDRHMMAYIESEMAKRYRHNNVPTDSVEPDPSAADDAGGGGGGGGGAPPSSDLLLREPASMGKLHEIDLGQEARLHNIARTEEATKRLVRDEADVSSADDKAPSTEKTDKPWRGRKRRTSEDIKRDRLVEEVLRESKCEWLCFLGATGLVPSLTVDAVDVYDEPEEEDMAMSGDDQAADDRVAEQFRRDFLDAIQSRRRIARAKTTTTSKTAKPEAPKGPKLGGSRSARAAMREMQEKSARK</sequence>
<dbReference type="Pfam" id="PF07052">
    <property type="entry name" value="Hep_59"/>
    <property type="match status" value="1"/>
</dbReference>
<dbReference type="PANTHER" id="PTHR13486:SF2">
    <property type="entry name" value="SPLICING FACTOR C9ORF78"/>
    <property type="match status" value="1"/>
</dbReference>
<evidence type="ECO:0008006" key="7">
    <source>
        <dbReference type="Google" id="ProtNLM"/>
    </source>
</evidence>
<dbReference type="EMBL" id="CH476600">
    <property type="protein sequence ID" value="EAU34673.1"/>
    <property type="molecule type" value="Genomic_DNA"/>
</dbReference>
<feature type="region of interest" description="Disordered" evidence="4">
    <location>
        <begin position="211"/>
        <end position="244"/>
    </location>
</feature>
<evidence type="ECO:0000313" key="5">
    <source>
        <dbReference type="EMBL" id="EAU34673.1"/>
    </source>
</evidence>
<feature type="compositionally biased region" description="Basic and acidic residues" evidence="4">
    <location>
        <begin position="354"/>
        <end position="365"/>
    </location>
</feature>
<feature type="compositionally biased region" description="Low complexity" evidence="4">
    <location>
        <begin position="35"/>
        <end position="49"/>
    </location>
</feature>
<evidence type="ECO:0000313" key="6">
    <source>
        <dbReference type="Proteomes" id="UP000007963"/>
    </source>
</evidence>
<name>Q0CL30_ASPTN</name>